<organism evidence="1">
    <name type="scientific">Tanacetum cinerariifolium</name>
    <name type="common">Dalmatian daisy</name>
    <name type="synonym">Chrysanthemum cinerariifolium</name>
    <dbReference type="NCBI Taxonomy" id="118510"/>
    <lineage>
        <taxon>Eukaryota</taxon>
        <taxon>Viridiplantae</taxon>
        <taxon>Streptophyta</taxon>
        <taxon>Embryophyta</taxon>
        <taxon>Tracheophyta</taxon>
        <taxon>Spermatophyta</taxon>
        <taxon>Magnoliopsida</taxon>
        <taxon>eudicotyledons</taxon>
        <taxon>Gunneridae</taxon>
        <taxon>Pentapetalae</taxon>
        <taxon>asterids</taxon>
        <taxon>campanulids</taxon>
        <taxon>Asterales</taxon>
        <taxon>Asteraceae</taxon>
        <taxon>Asteroideae</taxon>
        <taxon>Anthemideae</taxon>
        <taxon>Anthemidinae</taxon>
        <taxon>Tanacetum</taxon>
    </lineage>
</organism>
<keyword evidence="1" id="KW-0548">Nucleotidyltransferase</keyword>
<dbReference type="PANTHER" id="PTHR33116:SF84">
    <property type="entry name" value="RNA-DIRECTED DNA POLYMERASE"/>
    <property type="match status" value="1"/>
</dbReference>
<comment type="caution">
    <text evidence="1">The sequence shown here is derived from an EMBL/GenBank/DDBJ whole genome shotgun (WGS) entry which is preliminary data.</text>
</comment>
<dbReference type="EMBL" id="BKCJ010535334">
    <property type="protein sequence ID" value="GFB02209.1"/>
    <property type="molecule type" value="Genomic_DNA"/>
</dbReference>
<keyword evidence="1" id="KW-0808">Transferase</keyword>
<sequence length="88" mass="10243">GRVIQDNILITQELLKGYDRKSRPSRCCMKIDIVKAYDTVDWKFLEMALNQYGFHEKMIKWIMVCVTTAKISICLNGERKGIFQVVEA</sequence>
<protein>
    <submittedName>
        <fullName evidence="1">RNA-directed DNA polymerase, eukaryota, reverse transcriptase zinc-binding domain protein</fullName>
    </submittedName>
</protein>
<dbReference type="PANTHER" id="PTHR33116">
    <property type="entry name" value="REVERSE TRANSCRIPTASE ZINC-BINDING DOMAIN-CONTAINING PROTEIN-RELATED-RELATED"/>
    <property type="match status" value="1"/>
</dbReference>
<proteinExistence type="predicted"/>
<gene>
    <name evidence="1" type="ORF">Tci_674180</name>
</gene>
<dbReference type="AlphaFoldDB" id="A0A699KQK4"/>
<keyword evidence="1" id="KW-0695">RNA-directed DNA polymerase</keyword>
<evidence type="ECO:0000313" key="1">
    <source>
        <dbReference type="EMBL" id="GFB02209.1"/>
    </source>
</evidence>
<accession>A0A699KQK4</accession>
<feature type="non-terminal residue" evidence="1">
    <location>
        <position position="1"/>
    </location>
</feature>
<dbReference type="GO" id="GO:0003964">
    <property type="term" value="F:RNA-directed DNA polymerase activity"/>
    <property type="evidence" value="ECO:0007669"/>
    <property type="project" value="UniProtKB-KW"/>
</dbReference>
<reference evidence="1" key="1">
    <citation type="journal article" date="2019" name="Sci. Rep.">
        <title>Draft genome of Tanacetum cinerariifolium, the natural source of mosquito coil.</title>
        <authorList>
            <person name="Yamashiro T."/>
            <person name="Shiraishi A."/>
            <person name="Satake H."/>
            <person name="Nakayama K."/>
        </authorList>
    </citation>
    <scope>NUCLEOTIDE SEQUENCE</scope>
</reference>
<name>A0A699KQK4_TANCI</name>